<dbReference type="PROSITE" id="PS01064">
    <property type="entry name" value="PYRIDOX_OXIDASE"/>
    <property type="match status" value="1"/>
</dbReference>
<comment type="subunit">
    <text evidence="5">Homodimer.</text>
</comment>
<evidence type="ECO:0000256" key="2">
    <source>
        <dbReference type="ARBA" id="ARBA00022630"/>
    </source>
</evidence>
<comment type="caution">
    <text evidence="10">The sequence shown here is derived from an EMBL/GenBank/DDBJ whole genome shotgun (WGS) entry which is preliminary data.</text>
</comment>
<feature type="region of interest" description="Disordered" evidence="7">
    <location>
        <begin position="204"/>
        <end position="235"/>
    </location>
</feature>
<protein>
    <recommendedName>
        <fullName evidence="5">Pyridoxine/pyridoxamine 5'-phosphate oxidase</fullName>
        <ecNumber evidence="5">1.4.3.5</ecNumber>
    </recommendedName>
    <alternativeName>
        <fullName evidence="5">PNP/PMP oxidase</fullName>
        <shortName evidence="5">PNPOx</shortName>
    </alternativeName>
    <alternativeName>
        <fullName evidence="5">Pyridoxal 5'-phosphate synthase</fullName>
    </alternativeName>
</protein>
<feature type="binding site" evidence="5 6">
    <location>
        <position position="192"/>
    </location>
    <ligand>
        <name>FMN</name>
        <dbReference type="ChEBI" id="CHEBI:58210"/>
    </ligand>
</feature>
<sequence length="235" mass="25646">MVDDFAALRTEYSTHGLEAGDLAADPGSMFRTWFEQARVLPEPNAMVLATVSADGQPSARTVLLKGLDQRGFSFFTNLSSHKGSDLAANPRCALLFPWHPLQRQVRVEGHAELLSRDEVAAYFATRPRGAQLGAWASAQSQVTTAEELARDFAYAAGHWEREVPVPEHWGGYVVVPDRVEFWQGRLNRMHDRWRYRRDEASGQGLDAGAGAGPDAGAGAGSGPGAGEWFVERLAP</sequence>
<feature type="binding site" evidence="5 6">
    <location>
        <begin position="139"/>
        <end position="140"/>
    </location>
    <ligand>
        <name>FMN</name>
        <dbReference type="ChEBI" id="CHEBI:58210"/>
    </ligand>
</feature>
<dbReference type="InterPro" id="IPR019740">
    <property type="entry name" value="Pyridox_Oxase_CS"/>
</dbReference>
<feature type="domain" description="Pyridoxine 5'-phosphate oxidase dimerisation C-terminal" evidence="9">
    <location>
        <begin position="169"/>
        <end position="235"/>
    </location>
</feature>
<feature type="binding site" evidence="5 6">
    <location>
        <begin position="75"/>
        <end position="76"/>
    </location>
    <ligand>
        <name>FMN</name>
        <dbReference type="ChEBI" id="CHEBI:58210"/>
    </ligand>
</feature>
<dbReference type="GO" id="GO:0004733">
    <property type="term" value="F:pyridoxamine phosphate oxidase activity"/>
    <property type="evidence" value="ECO:0007669"/>
    <property type="project" value="UniProtKB-UniRule"/>
</dbReference>
<evidence type="ECO:0000259" key="8">
    <source>
        <dbReference type="Pfam" id="PF01243"/>
    </source>
</evidence>
<gene>
    <name evidence="5" type="primary">pdxH</name>
    <name evidence="10" type="ORF">BJ980_001694</name>
</gene>
<dbReference type="GO" id="GO:0008615">
    <property type="term" value="P:pyridoxine biosynthetic process"/>
    <property type="evidence" value="ECO:0007669"/>
    <property type="project" value="UniProtKB-UniRule"/>
</dbReference>
<dbReference type="InterPro" id="IPR019576">
    <property type="entry name" value="Pyridoxamine_oxidase_dimer_C"/>
</dbReference>
<dbReference type="Pfam" id="PF10590">
    <property type="entry name" value="PNP_phzG_C"/>
    <property type="match status" value="1"/>
</dbReference>
<dbReference type="PIRSF" id="PIRSF000190">
    <property type="entry name" value="Pyd_amn-ph_oxd"/>
    <property type="match status" value="1"/>
</dbReference>
<evidence type="ECO:0000256" key="4">
    <source>
        <dbReference type="ARBA" id="ARBA00023002"/>
    </source>
</evidence>
<comment type="pathway">
    <text evidence="5">Cofactor metabolism; pyridoxal 5'-phosphate salvage; pyridoxal 5'-phosphate from pyridoxamine 5'-phosphate: step 1/1.</text>
</comment>
<evidence type="ECO:0000256" key="3">
    <source>
        <dbReference type="ARBA" id="ARBA00022643"/>
    </source>
</evidence>
<dbReference type="AlphaFoldDB" id="A0A7Y9S091"/>
<feature type="compositionally biased region" description="Gly residues" evidence="7">
    <location>
        <begin position="205"/>
        <end position="225"/>
    </location>
</feature>
<organism evidence="10 11">
    <name type="scientific">Nocardioides daedukensis</name>
    <dbReference type="NCBI Taxonomy" id="634462"/>
    <lineage>
        <taxon>Bacteria</taxon>
        <taxon>Bacillati</taxon>
        <taxon>Actinomycetota</taxon>
        <taxon>Actinomycetes</taxon>
        <taxon>Propionibacteriales</taxon>
        <taxon>Nocardioidaceae</taxon>
        <taxon>Nocardioides</taxon>
    </lineage>
</organism>
<keyword evidence="11" id="KW-1185">Reference proteome</keyword>
<feature type="binding site" evidence="5 6">
    <location>
        <position position="104"/>
    </location>
    <ligand>
        <name>FMN</name>
        <dbReference type="ChEBI" id="CHEBI:58210"/>
    </ligand>
</feature>
<evidence type="ECO:0000256" key="5">
    <source>
        <dbReference type="HAMAP-Rule" id="MF_01629"/>
    </source>
</evidence>
<feature type="domain" description="Pyridoxamine 5'-phosphate oxidase N-terminal" evidence="8">
    <location>
        <begin position="37"/>
        <end position="143"/>
    </location>
</feature>
<comment type="cofactor">
    <cofactor evidence="5 6">
        <name>FMN</name>
        <dbReference type="ChEBI" id="CHEBI:58210"/>
    </cofactor>
    <text evidence="5 6">Binds 1 FMN per subunit.</text>
</comment>
<dbReference type="SUPFAM" id="SSF50475">
    <property type="entry name" value="FMN-binding split barrel"/>
    <property type="match status" value="1"/>
</dbReference>
<dbReference type="HAMAP" id="MF_01629">
    <property type="entry name" value="PdxH"/>
    <property type="match status" value="1"/>
</dbReference>
<dbReference type="NCBIfam" id="TIGR00558">
    <property type="entry name" value="pdxH"/>
    <property type="match status" value="1"/>
</dbReference>
<proteinExistence type="inferred from homology"/>
<evidence type="ECO:0000256" key="7">
    <source>
        <dbReference type="SAM" id="MobiDB-lite"/>
    </source>
</evidence>
<dbReference type="InterPro" id="IPR012349">
    <property type="entry name" value="Split_barrel_FMN-bd"/>
</dbReference>
<dbReference type="NCBIfam" id="NF004231">
    <property type="entry name" value="PRK05679.1"/>
    <property type="match status" value="1"/>
</dbReference>
<feature type="binding site" evidence="5 6">
    <location>
        <position position="82"/>
    </location>
    <ligand>
        <name>FMN</name>
        <dbReference type="ChEBI" id="CHEBI:58210"/>
    </ligand>
</feature>
<evidence type="ECO:0000256" key="6">
    <source>
        <dbReference type="PIRSR" id="PIRSR000190-2"/>
    </source>
</evidence>
<dbReference type="InterPro" id="IPR000659">
    <property type="entry name" value="Pyridox_Oxase"/>
</dbReference>
<comment type="pathway">
    <text evidence="5">Cofactor metabolism; pyridoxal 5'-phosphate salvage; pyridoxal 5'-phosphate from pyridoxine 5'-phosphate: step 1/1.</text>
</comment>
<dbReference type="UniPathway" id="UPA01068">
    <property type="reaction ID" value="UER00304"/>
</dbReference>
<keyword evidence="3 5" id="KW-0288">FMN</keyword>
<accession>A0A7Y9S091</accession>
<comment type="catalytic activity">
    <reaction evidence="5">
        <text>pyridoxine 5'-phosphate + O2 = pyridoxal 5'-phosphate + H2O2</text>
        <dbReference type="Rhea" id="RHEA:15149"/>
        <dbReference type="ChEBI" id="CHEBI:15379"/>
        <dbReference type="ChEBI" id="CHEBI:16240"/>
        <dbReference type="ChEBI" id="CHEBI:58589"/>
        <dbReference type="ChEBI" id="CHEBI:597326"/>
        <dbReference type="EC" id="1.4.3.5"/>
    </reaction>
</comment>
<dbReference type="EC" id="1.4.3.5" evidence="5"/>
<dbReference type="RefSeq" id="WP_179501899.1">
    <property type="nucleotide sequence ID" value="NZ_JACCAA010000001.1"/>
</dbReference>
<feature type="binding site" evidence="5">
    <location>
        <begin position="188"/>
        <end position="190"/>
    </location>
    <ligand>
        <name>substrate</name>
    </ligand>
</feature>
<dbReference type="Gene3D" id="2.30.110.10">
    <property type="entry name" value="Electron Transport, Fmn-binding Protein, Chain A"/>
    <property type="match status" value="1"/>
</dbReference>
<feature type="binding site" evidence="5 6">
    <location>
        <begin position="60"/>
        <end position="65"/>
    </location>
    <ligand>
        <name>FMN</name>
        <dbReference type="ChEBI" id="CHEBI:58210"/>
    </ligand>
</feature>
<comment type="catalytic activity">
    <reaction evidence="5">
        <text>pyridoxamine 5'-phosphate + O2 + H2O = pyridoxal 5'-phosphate + H2O2 + NH4(+)</text>
        <dbReference type="Rhea" id="RHEA:15817"/>
        <dbReference type="ChEBI" id="CHEBI:15377"/>
        <dbReference type="ChEBI" id="CHEBI:15379"/>
        <dbReference type="ChEBI" id="CHEBI:16240"/>
        <dbReference type="ChEBI" id="CHEBI:28938"/>
        <dbReference type="ChEBI" id="CHEBI:58451"/>
        <dbReference type="ChEBI" id="CHEBI:597326"/>
        <dbReference type="EC" id="1.4.3.5"/>
    </reaction>
</comment>
<feature type="binding site" evidence="5">
    <location>
        <position position="65"/>
    </location>
    <ligand>
        <name>substrate</name>
    </ligand>
</feature>
<evidence type="ECO:0000313" key="10">
    <source>
        <dbReference type="EMBL" id="NYG58771.1"/>
    </source>
</evidence>
<evidence type="ECO:0000259" key="9">
    <source>
        <dbReference type="Pfam" id="PF10590"/>
    </source>
</evidence>
<dbReference type="Pfam" id="PF01243">
    <property type="entry name" value="PNPOx_N"/>
    <property type="match status" value="1"/>
</dbReference>
<dbReference type="PANTHER" id="PTHR10851">
    <property type="entry name" value="PYRIDOXINE-5-PHOSPHATE OXIDASE"/>
    <property type="match status" value="1"/>
</dbReference>
<keyword evidence="2 5" id="KW-0285">Flavoprotein</keyword>
<dbReference type="PANTHER" id="PTHR10851:SF0">
    <property type="entry name" value="PYRIDOXINE-5'-PHOSPHATE OXIDASE"/>
    <property type="match status" value="1"/>
</dbReference>
<feature type="binding site" evidence="5">
    <location>
        <position position="126"/>
    </location>
    <ligand>
        <name>substrate</name>
    </ligand>
</feature>
<evidence type="ECO:0000256" key="1">
    <source>
        <dbReference type="ARBA" id="ARBA00007301"/>
    </source>
</evidence>
<feature type="binding site" evidence="5">
    <location>
        <position position="122"/>
    </location>
    <ligand>
        <name>substrate</name>
    </ligand>
</feature>
<keyword evidence="5" id="KW-0664">Pyridoxine biosynthesis</keyword>
<dbReference type="GO" id="GO:0010181">
    <property type="term" value="F:FMN binding"/>
    <property type="evidence" value="ECO:0007669"/>
    <property type="project" value="UniProtKB-UniRule"/>
</dbReference>
<evidence type="ECO:0000313" key="11">
    <source>
        <dbReference type="Proteomes" id="UP000540656"/>
    </source>
</evidence>
<comment type="similarity">
    <text evidence="1 5">Belongs to the pyridoxamine 5'-phosphate oxidase family.</text>
</comment>
<dbReference type="Proteomes" id="UP000540656">
    <property type="component" value="Unassembled WGS sequence"/>
</dbReference>
<comment type="caution">
    <text evidence="5">Lacks conserved residue(s) required for the propagation of feature annotation.</text>
</comment>
<dbReference type="EMBL" id="JACCAA010000001">
    <property type="protein sequence ID" value="NYG58771.1"/>
    <property type="molecule type" value="Genomic_DNA"/>
</dbReference>
<comment type="function">
    <text evidence="5">Catalyzes the oxidation of either pyridoxine 5'-phosphate (PNP) or pyridoxamine 5'-phosphate (PMP) into pyridoxal 5'-phosphate (PLP).</text>
</comment>
<keyword evidence="4 5" id="KW-0560">Oxidoreductase</keyword>
<reference evidence="10 11" key="1">
    <citation type="submission" date="2020-07" db="EMBL/GenBank/DDBJ databases">
        <title>Sequencing the genomes of 1000 actinobacteria strains.</title>
        <authorList>
            <person name="Klenk H.-P."/>
        </authorList>
    </citation>
    <scope>NUCLEOTIDE SEQUENCE [LARGE SCALE GENOMIC DNA]</scope>
    <source>
        <strain evidence="10 11">DSM 23819</strain>
    </source>
</reference>
<name>A0A7Y9S091_9ACTN</name>
<feature type="binding site" evidence="5 6">
    <location>
        <position position="182"/>
    </location>
    <ligand>
        <name>FMN</name>
        <dbReference type="ChEBI" id="CHEBI:58210"/>
    </ligand>
</feature>
<dbReference type="InterPro" id="IPR011576">
    <property type="entry name" value="Pyridox_Oxase_N"/>
</dbReference>